<feature type="coiled-coil region" evidence="13">
    <location>
        <begin position="429"/>
        <end position="484"/>
    </location>
</feature>
<dbReference type="FunFam" id="1.20.58.70:FF:000006">
    <property type="entry name" value="Syntaxin 7"/>
    <property type="match status" value="1"/>
</dbReference>
<sequence length="526" mass="59300">MQQDSTTHGNGSTAIDARFSASFKLPQSNVTRNDFSSLAQSIGNNTQKISYNTTQLRKYVDQLGTEADTERMREKLHRLQNVNNQLAKDTNEIFKQISDLPVGDQKEQQHRKIHIRRLKEEFSAVLQEFQKLQREATGKEKESVARARVNSDFGPSSITWSYAPDVPGIHSSPPSTKDSSLQQTQQQVYEIEESVDLAIIEEREKGIQQLEKDINDINEIFRDLAQMVNEQGEQIGKDTKQSAFQMAASYGRGTGGFESYQGGGGGGYGNDYMRLTQSISNNIQKISNNVKNIRRMVNQIGTPQDSDQLRDRLHESQHQTNDLAKSTTQYFKDISHLPVSSNQSDQRQRKMQRERLMEDFTSLLNEFQTLQREAANKEKASVRRARAASGHDSAFLEGPREQQIIDIGGGPPSRQQTLQMEEDVDLQLIQERETAIKQLESDIMDVNQIFKDLGMLVHEQGEVIDSIEANVESAQIQVEAGTEQLAKARDYQSKARRKKCCLITILIVVLAVIALIIGLSVGLKNK</sequence>
<feature type="region of interest" description="Disordered" evidence="14">
    <location>
        <begin position="301"/>
        <end position="323"/>
    </location>
</feature>
<keyword evidence="6" id="KW-0007">Acetylation</keyword>
<dbReference type="PROSITE" id="PS00914">
    <property type="entry name" value="SYNTAXIN"/>
    <property type="match status" value="1"/>
</dbReference>
<dbReference type="OrthoDB" id="364348at2759"/>
<dbReference type="PROSITE" id="PS50192">
    <property type="entry name" value="T_SNARE"/>
    <property type="match status" value="2"/>
</dbReference>
<dbReference type="GO" id="GO:0048278">
    <property type="term" value="P:vesicle docking"/>
    <property type="evidence" value="ECO:0007669"/>
    <property type="project" value="TreeGrafter"/>
</dbReference>
<evidence type="ECO:0000256" key="12">
    <source>
        <dbReference type="RuleBase" id="RU003858"/>
    </source>
</evidence>
<dbReference type="GO" id="GO:0006906">
    <property type="term" value="P:vesicle fusion"/>
    <property type="evidence" value="ECO:0007669"/>
    <property type="project" value="TreeGrafter"/>
</dbReference>
<dbReference type="InParanoid" id="A0A1S3J3Y4"/>
<evidence type="ECO:0000313" key="18">
    <source>
        <dbReference type="RefSeq" id="XP_013404976.1"/>
    </source>
</evidence>
<reference evidence="18" key="1">
    <citation type="submission" date="2025-08" db="UniProtKB">
        <authorList>
            <consortium name="RefSeq"/>
        </authorList>
    </citation>
    <scope>IDENTIFICATION</scope>
    <source>
        <tissue evidence="18">Gonads</tissue>
    </source>
</reference>
<dbReference type="Pfam" id="PF14523">
    <property type="entry name" value="Syntaxin_2"/>
    <property type="match status" value="2"/>
</dbReference>
<dbReference type="GO" id="GO:0000149">
    <property type="term" value="F:SNARE binding"/>
    <property type="evidence" value="ECO:0007669"/>
    <property type="project" value="TreeGrafter"/>
</dbReference>
<keyword evidence="3 15" id="KW-0812">Transmembrane</keyword>
<dbReference type="InterPro" id="IPR006011">
    <property type="entry name" value="Syntaxin_N"/>
</dbReference>
<dbReference type="PANTHER" id="PTHR19957">
    <property type="entry name" value="SYNTAXIN"/>
    <property type="match status" value="1"/>
</dbReference>
<dbReference type="CDD" id="cd15875">
    <property type="entry name" value="SNARE_syntaxin7"/>
    <property type="match status" value="1"/>
</dbReference>
<evidence type="ECO:0000256" key="15">
    <source>
        <dbReference type="SAM" id="Phobius"/>
    </source>
</evidence>
<feature type="transmembrane region" description="Helical" evidence="15">
    <location>
        <begin position="502"/>
        <end position="523"/>
    </location>
</feature>
<dbReference type="FunFam" id="1.20.5.110:FF:000016">
    <property type="entry name" value="Syntaxin 12"/>
    <property type="match status" value="1"/>
</dbReference>
<dbReference type="GO" id="GO:0005484">
    <property type="term" value="F:SNAP receptor activity"/>
    <property type="evidence" value="ECO:0007669"/>
    <property type="project" value="InterPro"/>
</dbReference>
<evidence type="ECO:0000256" key="5">
    <source>
        <dbReference type="ARBA" id="ARBA00022989"/>
    </source>
</evidence>
<evidence type="ECO:0000256" key="11">
    <source>
        <dbReference type="ARBA" id="ARBA00040006"/>
    </source>
</evidence>
<dbReference type="CDD" id="cd15840">
    <property type="entry name" value="SNARE_Qa"/>
    <property type="match status" value="1"/>
</dbReference>
<evidence type="ECO:0000256" key="7">
    <source>
        <dbReference type="ARBA" id="ARBA00023054"/>
    </source>
</evidence>
<feature type="domain" description="T-SNARE coiled-coil homology" evidence="16">
    <location>
        <begin position="197"/>
        <end position="237"/>
    </location>
</feature>
<dbReference type="InterPro" id="IPR045242">
    <property type="entry name" value="Syntaxin"/>
</dbReference>
<dbReference type="Pfam" id="PF05739">
    <property type="entry name" value="SNARE"/>
    <property type="match status" value="1"/>
</dbReference>
<dbReference type="PANTHER" id="PTHR19957:SF411">
    <property type="entry name" value="LD23667P"/>
    <property type="match status" value="1"/>
</dbReference>
<evidence type="ECO:0000256" key="1">
    <source>
        <dbReference type="ARBA" id="ARBA00009063"/>
    </source>
</evidence>
<keyword evidence="7 13" id="KW-0175">Coiled coil</keyword>
<keyword evidence="4" id="KW-0967">Endosome</keyword>
<dbReference type="AlphaFoldDB" id="A0A1S3J3Y4"/>
<dbReference type="SMART" id="SM00397">
    <property type="entry name" value="t_SNARE"/>
    <property type="match status" value="2"/>
</dbReference>
<feature type="compositionally biased region" description="Polar residues" evidence="14">
    <location>
        <begin position="172"/>
        <end position="186"/>
    </location>
</feature>
<evidence type="ECO:0000256" key="13">
    <source>
        <dbReference type="SAM" id="Coils"/>
    </source>
</evidence>
<feature type="compositionally biased region" description="Basic and acidic residues" evidence="14">
    <location>
        <begin position="307"/>
        <end position="317"/>
    </location>
</feature>
<comment type="subcellular location">
    <subcellularLocation>
        <location evidence="10">Early endosome membrane</location>
        <topology evidence="10">Single-pass type IV membrane protein</topology>
    </subcellularLocation>
</comment>
<keyword evidence="2" id="KW-0597">Phosphoprotein</keyword>
<evidence type="ECO:0000256" key="14">
    <source>
        <dbReference type="SAM" id="MobiDB-lite"/>
    </source>
</evidence>
<feature type="coiled-coil region" evidence="13">
    <location>
        <begin position="200"/>
        <end position="227"/>
    </location>
</feature>
<dbReference type="STRING" id="7574.A0A1S3J3Y4"/>
<evidence type="ECO:0000256" key="6">
    <source>
        <dbReference type="ARBA" id="ARBA00022990"/>
    </source>
</evidence>
<dbReference type="SMART" id="SM00503">
    <property type="entry name" value="SynN"/>
    <property type="match status" value="2"/>
</dbReference>
<evidence type="ECO:0000256" key="10">
    <source>
        <dbReference type="ARBA" id="ARBA00037832"/>
    </source>
</evidence>
<comment type="similarity">
    <text evidence="1 12">Belongs to the syntaxin family.</text>
</comment>
<organism evidence="17 18">
    <name type="scientific">Lingula anatina</name>
    <name type="common">Brachiopod</name>
    <name type="synonym">Lingula unguis</name>
    <dbReference type="NCBI Taxonomy" id="7574"/>
    <lineage>
        <taxon>Eukaryota</taxon>
        <taxon>Metazoa</taxon>
        <taxon>Spiralia</taxon>
        <taxon>Lophotrochozoa</taxon>
        <taxon>Brachiopoda</taxon>
        <taxon>Linguliformea</taxon>
        <taxon>Lingulata</taxon>
        <taxon>Lingulida</taxon>
        <taxon>Linguloidea</taxon>
        <taxon>Lingulidae</taxon>
        <taxon>Lingula</taxon>
    </lineage>
</organism>
<evidence type="ECO:0000256" key="8">
    <source>
        <dbReference type="ARBA" id="ARBA00023136"/>
    </source>
</evidence>
<dbReference type="GeneID" id="106169883"/>
<feature type="region of interest" description="Disordered" evidence="14">
    <location>
        <begin position="165"/>
        <end position="186"/>
    </location>
</feature>
<keyword evidence="8 15" id="KW-0472">Membrane</keyword>
<dbReference type="InterPro" id="IPR000727">
    <property type="entry name" value="T_SNARE_dom"/>
</dbReference>
<dbReference type="RefSeq" id="XP_013404976.1">
    <property type="nucleotide sequence ID" value="XM_013549522.1"/>
</dbReference>
<keyword evidence="5 15" id="KW-1133">Transmembrane helix</keyword>
<evidence type="ECO:0000256" key="9">
    <source>
        <dbReference type="ARBA" id="ARBA00037599"/>
    </source>
</evidence>
<dbReference type="GO" id="GO:0031901">
    <property type="term" value="C:early endosome membrane"/>
    <property type="evidence" value="ECO:0007669"/>
    <property type="project" value="UniProtKB-SubCell"/>
</dbReference>
<comment type="function">
    <text evidence="9">May be involved in protein trafficking from the plasma membrane to the early endosome (EE) as well as in homotypic fusion of endocytic organelles. Mediates the endocytic trafficking from early endosomes to late endosomes and lysosomes.</text>
</comment>
<evidence type="ECO:0000256" key="4">
    <source>
        <dbReference type="ARBA" id="ARBA00022753"/>
    </source>
</evidence>
<evidence type="ECO:0000313" key="17">
    <source>
        <dbReference type="Proteomes" id="UP000085678"/>
    </source>
</evidence>
<feature type="domain" description="T-SNARE coiled-coil homology" evidence="16">
    <location>
        <begin position="426"/>
        <end position="488"/>
    </location>
</feature>
<dbReference type="GO" id="GO:0006886">
    <property type="term" value="P:intracellular protein transport"/>
    <property type="evidence" value="ECO:0007669"/>
    <property type="project" value="InterPro"/>
</dbReference>
<name>A0A1S3J3Y4_LINAN</name>
<dbReference type="InterPro" id="IPR006012">
    <property type="entry name" value="Syntaxin/epimorphin_CS"/>
</dbReference>
<gene>
    <name evidence="18" type="primary">LOC106169883</name>
</gene>
<accession>A0A1S3J3Y4</accession>
<feature type="coiled-coil region" evidence="13">
    <location>
        <begin position="353"/>
        <end position="380"/>
    </location>
</feature>
<dbReference type="KEGG" id="lak:106169883"/>
<evidence type="ECO:0000259" key="16">
    <source>
        <dbReference type="PROSITE" id="PS50192"/>
    </source>
</evidence>
<evidence type="ECO:0000256" key="3">
    <source>
        <dbReference type="ARBA" id="ARBA00022692"/>
    </source>
</evidence>
<proteinExistence type="inferred from homology"/>
<dbReference type="GO" id="GO:0031201">
    <property type="term" value="C:SNARE complex"/>
    <property type="evidence" value="ECO:0007669"/>
    <property type="project" value="TreeGrafter"/>
</dbReference>
<protein>
    <recommendedName>
        <fullName evidence="11">Syntaxin-7</fullName>
    </recommendedName>
</protein>
<keyword evidence="17" id="KW-1185">Reference proteome</keyword>
<dbReference type="InterPro" id="IPR010989">
    <property type="entry name" value="SNARE"/>
</dbReference>
<evidence type="ECO:0000256" key="2">
    <source>
        <dbReference type="ARBA" id="ARBA00022553"/>
    </source>
</evidence>
<dbReference type="Gene3D" id="1.20.5.110">
    <property type="match status" value="2"/>
</dbReference>
<dbReference type="Gene3D" id="1.20.58.70">
    <property type="match status" value="2"/>
</dbReference>
<dbReference type="Proteomes" id="UP000085678">
    <property type="component" value="Unplaced"/>
</dbReference>
<dbReference type="SUPFAM" id="SSF47661">
    <property type="entry name" value="t-snare proteins"/>
    <property type="match status" value="2"/>
</dbReference>
<feature type="coiled-coil region" evidence="13">
    <location>
        <begin position="69"/>
        <end position="135"/>
    </location>
</feature>